<dbReference type="RefSeq" id="WP_344869274.1">
    <property type="nucleotide sequence ID" value="NZ_BAAAZN010000035.1"/>
</dbReference>
<proteinExistence type="predicted"/>
<reference evidence="3" key="1">
    <citation type="journal article" date="2019" name="Int. J. Syst. Evol. Microbiol.">
        <title>The Global Catalogue of Microorganisms (GCM) 10K type strain sequencing project: providing services to taxonomists for standard genome sequencing and annotation.</title>
        <authorList>
            <consortium name="The Broad Institute Genomics Platform"/>
            <consortium name="The Broad Institute Genome Sequencing Center for Infectious Disease"/>
            <person name="Wu L."/>
            <person name="Ma J."/>
        </authorList>
    </citation>
    <scope>NUCLEOTIDE SEQUENCE [LARGE SCALE GENOMIC DNA]</scope>
    <source>
        <strain evidence="3">JCM 16898</strain>
    </source>
</reference>
<gene>
    <name evidence="2" type="ORF">GCM10022222_84810</name>
</gene>
<name>A0ABP6YQF7_9PSEU</name>
<comment type="caution">
    <text evidence="2">The sequence shown here is derived from an EMBL/GenBank/DDBJ whole genome shotgun (WGS) entry which is preliminary data.</text>
</comment>
<feature type="region of interest" description="Disordered" evidence="1">
    <location>
        <begin position="348"/>
        <end position="381"/>
    </location>
</feature>
<evidence type="ECO:0008006" key="4">
    <source>
        <dbReference type="Google" id="ProtNLM"/>
    </source>
</evidence>
<sequence>MAKFSDKYTTCITDAVKALEATPPRVRTALTELRRAFERSDAEPPALLTACAELLRNTQPLTGSVLSAVTMAHTAWHEYTDLERRLYSRCVYSTTTRHDVTAHEPNDVTVMLRENPPRIDAALQRLRWLNAATLNHNLKIYSACAALLKDPSADSPAVTDAVTTAHTLWPDLDQHHRTLITSCIYVSKPRAEKARRAVEQRQRQTEAGSGDIHRCNRCDEPIPGRTDLVYCSDTCRADAENETRPTPVADAEPPGPTHAENSAALDEPAPAETRNPVAAHPRARPKAPKATGQPARTRTTTRKTAEQRAQERDVRGPVEVTYDEHYRQVDSAISPLVLTLKDERAADQYEGERRRELDLDHTRDDNRDTQGTEVTDEDRERDALRGIDPQTLCVACRLARTPAEQRDPDGRCTECQERGAAPLSAVAVA</sequence>
<feature type="region of interest" description="Disordered" evidence="1">
    <location>
        <begin position="403"/>
        <end position="429"/>
    </location>
</feature>
<evidence type="ECO:0000313" key="3">
    <source>
        <dbReference type="Proteomes" id="UP001500689"/>
    </source>
</evidence>
<feature type="compositionally biased region" description="Basic and acidic residues" evidence="1">
    <location>
        <begin position="303"/>
        <end position="314"/>
    </location>
</feature>
<evidence type="ECO:0000256" key="1">
    <source>
        <dbReference type="SAM" id="MobiDB-lite"/>
    </source>
</evidence>
<feature type="region of interest" description="Disordered" evidence="1">
    <location>
        <begin position="238"/>
        <end position="314"/>
    </location>
</feature>
<evidence type="ECO:0000313" key="2">
    <source>
        <dbReference type="EMBL" id="GAA3587196.1"/>
    </source>
</evidence>
<organism evidence="2 3">
    <name type="scientific">Amycolatopsis ultiminotia</name>
    <dbReference type="NCBI Taxonomy" id="543629"/>
    <lineage>
        <taxon>Bacteria</taxon>
        <taxon>Bacillati</taxon>
        <taxon>Actinomycetota</taxon>
        <taxon>Actinomycetes</taxon>
        <taxon>Pseudonocardiales</taxon>
        <taxon>Pseudonocardiaceae</taxon>
        <taxon>Amycolatopsis</taxon>
    </lineage>
</organism>
<dbReference type="Proteomes" id="UP001500689">
    <property type="component" value="Unassembled WGS sequence"/>
</dbReference>
<accession>A0ABP6YQF7</accession>
<feature type="compositionally biased region" description="Basic and acidic residues" evidence="1">
    <location>
        <begin position="348"/>
        <end position="370"/>
    </location>
</feature>
<keyword evidence="3" id="KW-1185">Reference proteome</keyword>
<protein>
    <recommendedName>
        <fullName evidence="4">DUF222 domain-containing protein</fullName>
    </recommendedName>
</protein>
<dbReference type="EMBL" id="BAAAZN010000035">
    <property type="protein sequence ID" value="GAA3587196.1"/>
    <property type="molecule type" value="Genomic_DNA"/>
</dbReference>
<feature type="compositionally biased region" description="Basic and acidic residues" evidence="1">
    <location>
        <begin position="403"/>
        <end position="417"/>
    </location>
</feature>